<evidence type="ECO:0000313" key="7">
    <source>
        <dbReference type="Proteomes" id="UP000326595"/>
    </source>
</evidence>
<reference evidence="5 7" key="2">
    <citation type="submission" date="2024-03" db="EMBL/GenBank/DDBJ databases">
        <authorList>
            <person name="Alaster D. Moffat"/>
            <person name="Govind Chandra"/>
            <person name="Andrew W. Truman"/>
        </authorList>
    </citation>
    <scope>NUCLEOTIDE SEQUENCE [LARGE SCALE GENOMIC DNA]</scope>
    <source>
        <strain evidence="5">PS652</strain>
    </source>
</reference>
<gene>
    <name evidence="6" type="primary">smf-1</name>
    <name evidence="6" type="ORF">PS652_01348</name>
    <name evidence="5" type="ORF">PS652_03266</name>
</gene>
<reference evidence="6" key="1">
    <citation type="submission" date="2019-09" db="EMBL/GenBank/DDBJ databases">
        <authorList>
            <person name="Chandra G."/>
            <person name="Truman W A."/>
        </authorList>
    </citation>
    <scope>NUCLEOTIDE SEQUENCE [LARGE SCALE GENOMIC DNA]</scope>
    <source>
        <strain evidence="6">PS652</strain>
    </source>
</reference>
<dbReference type="InterPro" id="IPR039458">
    <property type="entry name" value="FimA-like"/>
</dbReference>
<sequence length="162" mass="16992">MTSTAQARDGRITFTGNVFAQTCTINGGSGANNFTVAMRPARTDDLGSVGNTYLGSAFQIRLTGCNPPSGRIDIEFLTGSSVDPASGRLKPDPGGATNVHVQLRNANNGAIHIGRPQGEQNTIPQQLANGAATFNYSAHYYATGTASAGPIATRVEYLIRYI</sequence>
<comment type="subcellular location">
    <subcellularLocation>
        <location evidence="1">Fimbrium</location>
    </subcellularLocation>
</comment>
<protein>
    <submittedName>
        <fullName evidence="6">Major fimbrial subunit SMF-1</fullName>
    </submittedName>
</protein>
<dbReference type="Gene3D" id="2.60.40.1090">
    <property type="entry name" value="Fimbrial-type adhesion domain"/>
    <property type="match status" value="1"/>
</dbReference>
<comment type="similarity">
    <text evidence="2">Belongs to the fimbrial protein family.</text>
</comment>
<proteinExistence type="inferred from homology"/>
<evidence type="ECO:0000313" key="6">
    <source>
        <dbReference type="EMBL" id="VVM62280.1"/>
    </source>
</evidence>
<keyword evidence="3" id="KW-0732">Signal</keyword>
<dbReference type="EMBL" id="CABVHG010000006">
    <property type="protein sequence ID" value="VVM62280.1"/>
    <property type="molecule type" value="Genomic_DNA"/>
</dbReference>
<evidence type="ECO:0000256" key="3">
    <source>
        <dbReference type="ARBA" id="ARBA00022729"/>
    </source>
</evidence>
<dbReference type="EMBL" id="OZ024668">
    <property type="protein sequence ID" value="CAK9890422.1"/>
    <property type="molecule type" value="Genomic_DNA"/>
</dbReference>
<dbReference type="AlphaFoldDB" id="A0A5E6R2Z1"/>
<dbReference type="Pfam" id="PF16970">
    <property type="entry name" value="FimA"/>
    <property type="match status" value="1"/>
</dbReference>
<dbReference type="PANTHER" id="PTHR33420:SF3">
    <property type="entry name" value="FIMBRIAL SUBUNIT ELFA"/>
    <property type="match status" value="1"/>
</dbReference>
<dbReference type="PANTHER" id="PTHR33420">
    <property type="entry name" value="FIMBRIAL SUBUNIT ELFA-RELATED"/>
    <property type="match status" value="1"/>
</dbReference>
<dbReference type="GO" id="GO:0009289">
    <property type="term" value="C:pilus"/>
    <property type="evidence" value="ECO:0007669"/>
    <property type="project" value="UniProtKB-SubCell"/>
</dbReference>
<dbReference type="GO" id="GO:0043709">
    <property type="term" value="P:cell adhesion involved in single-species biofilm formation"/>
    <property type="evidence" value="ECO:0007669"/>
    <property type="project" value="TreeGrafter"/>
</dbReference>
<accession>A0A5E6R2Z1</accession>
<evidence type="ECO:0000313" key="5">
    <source>
        <dbReference type="EMBL" id="CAK9890422.1"/>
    </source>
</evidence>
<evidence type="ECO:0000256" key="1">
    <source>
        <dbReference type="ARBA" id="ARBA00004561"/>
    </source>
</evidence>
<dbReference type="InterPro" id="IPR050263">
    <property type="entry name" value="Bact_Fimbrial_Adh_Pro"/>
</dbReference>
<name>A0A5E6R2Z1_PSEFL</name>
<dbReference type="Proteomes" id="UP000326595">
    <property type="component" value="Chromosome"/>
</dbReference>
<dbReference type="InterPro" id="IPR008966">
    <property type="entry name" value="Adhesion_dom_sf"/>
</dbReference>
<evidence type="ECO:0000256" key="2">
    <source>
        <dbReference type="ARBA" id="ARBA00006671"/>
    </source>
</evidence>
<dbReference type="InterPro" id="IPR036937">
    <property type="entry name" value="Adhesion_dom_fimbrial_sf"/>
</dbReference>
<evidence type="ECO:0000256" key="4">
    <source>
        <dbReference type="ARBA" id="ARBA00023263"/>
    </source>
</evidence>
<dbReference type="SUPFAM" id="SSF49401">
    <property type="entry name" value="Bacterial adhesins"/>
    <property type="match status" value="1"/>
</dbReference>
<keyword evidence="4" id="KW-0281">Fimbrium</keyword>
<organism evidence="6">
    <name type="scientific">Pseudomonas fluorescens</name>
    <dbReference type="NCBI Taxonomy" id="294"/>
    <lineage>
        <taxon>Bacteria</taxon>
        <taxon>Pseudomonadati</taxon>
        <taxon>Pseudomonadota</taxon>
        <taxon>Gammaproteobacteria</taxon>
        <taxon>Pseudomonadales</taxon>
        <taxon>Pseudomonadaceae</taxon>
        <taxon>Pseudomonas</taxon>
    </lineage>
</organism>